<accession>A0A7R7JGA6</accession>
<protein>
    <recommendedName>
        <fullName evidence="3">RNA 2'-phosphotransferase</fullName>
    </recommendedName>
</protein>
<keyword evidence="2" id="KW-1185">Reference proteome</keyword>
<dbReference type="EMBL" id="AP024237">
    <property type="protein sequence ID" value="BCO34640.1"/>
    <property type="molecule type" value="Genomic_DNA"/>
</dbReference>
<dbReference type="AlphaFoldDB" id="A0A7R7JGA6"/>
<proteinExistence type="predicted"/>
<dbReference type="SUPFAM" id="SSF140453">
    <property type="entry name" value="EsxAB dimer-like"/>
    <property type="match status" value="1"/>
</dbReference>
<dbReference type="Gene3D" id="1.10.287.1060">
    <property type="entry name" value="ESAT-6-like"/>
    <property type="match status" value="1"/>
</dbReference>
<reference evidence="1 2" key="1">
    <citation type="submission" date="2020-12" db="EMBL/GenBank/DDBJ databases">
        <title>Complete genome sequence of Mycobacterium heckeshornense JCM 15655T, closely related to a pathogenic non-tuberculous mycobacterial species Mycobacterium xenopi.</title>
        <authorList>
            <person name="Yoshida M."/>
            <person name="Fukano H."/>
            <person name="Asakura T."/>
            <person name="Suzuki M."/>
            <person name="Hoshino Y."/>
        </authorList>
    </citation>
    <scope>NUCLEOTIDE SEQUENCE [LARGE SCALE GENOMIC DNA]</scope>
    <source>
        <strain evidence="1 2">JCM 15655</strain>
    </source>
</reference>
<name>A0A7R7JGA6_9MYCO</name>
<dbReference type="Proteomes" id="UP000595446">
    <property type="component" value="Chromosome"/>
</dbReference>
<dbReference type="RefSeq" id="WP_048889945.1">
    <property type="nucleotide sequence ID" value="NZ_AP024237.1"/>
</dbReference>
<evidence type="ECO:0000313" key="2">
    <source>
        <dbReference type="Proteomes" id="UP000595446"/>
    </source>
</evidence>
<gene>
    <name evidence="1" type="ORF">MHEC_10730</name>
</gene>
<sequence length="103" mass="10904">MADGLIVEPAVLQVGTDQMSAALQQAAIGFIRHDDELAEAAPGWIGASQQALGELAARWELQHSHHKITVAEISNNVIEVAQRYVQNEAASAQALTLAGESGF</sequence>
<organism evidence="1 2">
    <name type="scientific">Mycobacterium heckeshornense</name>
    <dbReference type="NCBI Taxonomy" id="110505"/>
    <lineage>
        <taxon>Bacteria</taxon>
        <taxon>Bacillati</taxon>
        <taxon>Actinomycetota</taxon>
        <taxon>Actinomycetes</taxon>
        <taxon>Mycobacteriales</taxon>
        <taxon>Mycobacteriaceae</taxon>
        <taxon>Mycobacterium</taxon>
    </lineage>
</organism>
<evidence type="ECO:0000313" key="1">
    <source>
        <dbReference type="EMBL" id="BCO34640.1"/>
    </source>
</evidence>
<dbReference type="InterPro" id="IPR036689">
    <property type="entry name" value="ESAT-6-like_sf"/>
</dbReference>
<evidence type="ECO:0008006" key="3">
    <source>
        <dbReference type="Google" id="ProtNLM"/>
    </source>
</evidence>